<dbReference type="Proteomes" id="UP000464787">
    <property type="component" value="Chromosome"/>
</dbReference>
<organism evidence="1 2">
    <name type="scientific">Xylophilus rhododendri</name>
    <dbReference type="NCBI Taxonomy" id="2697032"/>
    <lineage>
        <taxon>Bacteria</taxon>
        <taxon>Pseudomonadati</taxon>
        <taxon>Pseudomonadota</taxon>
        <taxon>Betaproteobacteria</taxon>
        <taxon>Burkholderiales</taxon>
        <taxon>Xylophilus</taxon>
    </lineage>
</organism>
<evidence type="ECO:0008006" key="3">
    <source>
        <dbReference type="Google" id="ProtNLM"/>
    </source>
</evidence>
<evidence type="ECO:0000313" key="1">
    <source>
        <dbReference type="EMBL" id="QHI98876.1"/>
    </source>
</evidence>
<name>A0A857J4Y8_9BURK</name>
<keyword evidence="2" id="KW-1185">Reference proteome</keyword>
<gene>
    <name evidence="1" type="ORF">GT347_13270</name>
</gene>
<protein>
    <recommendedName>
        <fullName evidence="3">Antitoxin Xre/MbcA/ParS-like toxin-binding domain-containing protein</fullName>
    </recommendedName>
</protein>
<dbReference type="KEGG" id="xyk:GT347_13270"/>
<dbReference type="RefSeq" id="WP_160552472.1">
    <property type="nucleotide sequence ID" value="NZ_CP047650.1"/>
</dbReference>
<proteinExistence type="predicted"/>
<dbReference type="EMBL" id="CP047650">
    <property type="protein sequence ID" value="QHI98876.1"/>
    <property type="molecule type" value="Genomic_DNA"/>
</dbReference>
<dbReference type="AlphaFoldDB" id="A0A857J4Y8"/>
<sequence length="58" mass="6391">MVLFQRTCLVMGSYRKAERWFEANHPLLGASPKHAQSSPAKAQQLGALVEALAKGWPI</sequence>
<reference evidence="1 2" key="1">
    <citation type="submission" date="2020-01" db="EMBL/GenBank/DDBJ databases">
        <title>Genome sequencing of strain KACC 21265.</title>
        <authorList>
            <person name="Heo J."/>
            <person name="Kim S.-J."/>
            <person name="Kim J.-S."/>
            <person name="Hong S.-B."/>
            <person name="Kwon S.-W."/>
        </authorList>
    </citation>
    <scope>NUCLEOTIDE SEQUENCE [LARGE SCALE GENOMIC DNA]</scope>
    <source>
        <strain evidence="1 2">KACC 21265</strain>
    </source>
</reference>
<evidence type="ECO:0000313" key="2">
    <source>
        <dbReference type="Proteomes" id="UP000464787"/>
    </source>
</evidence>
<accession>A0A857J4Y8</accession>